<evidence type="ECO:0000313" key="2">
    <source>
        <dbReference type="Proteomes" id="UP000807769"/>
    </source>
</evidence>
<sequence>MTAKDVRGVYHERDCPLALYTIQKYCLEPNTSAVTPGRPELCNSNYNEYLINESISWGSPGDKLRDEHQEGLIVVEAKWKRCIFLLCHYQISHGFLITDVSFPTESLAEPEMKREGCIRCRHTGGPTNKANRSADSCMKMTKSLLMNLKKTCLHSIKRQLSKLQPLMVLLTVNPITDGYLLSARNGQCCNVRRRRCSIGAIALQTGASVLNNGWYSLSHAYGFDVWGNQKGSAALAQFTSRAYENETLPCNCMTSGVPYGVERSRASKCDL</sequence>
<dbReference type="RefSeq" id="XP_041192793.1">
    <property type="nucleotide sequence ID" value="XM_041332927.1"/>
</dbReference>
<accession>A0A9P7EAU3</accession>
<comment type="caution">
    <text evidence="1">The sequence shown here is derived from an EMBL/GenBank/DDBJ whole genome shotgun (WGS) entry which is preliminary data.</text>
</comment>
<dbReference type="Proteomes" id="UP000807769">
    <property type="component" value="Unassembled WGS sequence"/>
</dbReference>
<organism evidence="1 2">
    <name type="scientific">Suillus subaureus</name>
    <dbReference type="NCBI Taxonomy" id="48587"/>
    <lineage>
        <taxon>Eukaryota</taxon>
        <taxon>Fungi</taxon>
        <taxon>Dikarya</taxon>
        <taxon>Basidiomycota</taxon>
        <taxon>Agaricomycotina</taxon>
        <taxon>Agaricomycetes</taxon>
        <taxon>Agaricomycetidae</taxon>
        <taxon>Boletales</taxon>
        <taxon>Suillineae</taxon>
        <taxon>Suillaceae</taxon>
        <taxon>Suillus</taxon>
    </lineage>
</organism>
<dbReference type="OrthoDB" id="10617363at2759"/>
<gene>
    <name evidence="1" type="ORF">BJ212DRAFT_1299842</name>
</gene>
<dbReference type="AlphaFoldDB" id="A0A9P7EAU3"/>
<protein>
    <submittedName>
        <fullName evidence="1">Uncharacterized protein</fullName>
    </submittedName>
</protein>
<keyword evidence="2" id="KW-1185">Reference proteome</keyword>
<reference evidence="1" key="1">
    <citation type="journal article" date="2020" name="New Phytol.">
        <title>Comparative genomics reveals dynamic genome evolution in host specialist ectomycorrhizal fungi.</title>
        <authorList>
            <person name="Lofgren L.A."/>
            <person name="Nguyen N.H."/>
            <person name="Vilgalys R."/>
            <person name="Ruytinx J."/>
            <person name="Liao H.L."/>
            <person name="Branco S."/>
            <person name="Kuo A."/>
            <person name="LaButti K."/>
            <person name="Lipzen A."/>
            <person name="Andreopoulos W."/>
            <person name="Pangilinan J."/>
            <person name="Riley R."/>
            <person name="Hundley H."/>
            <person name="Na H."/>
            <person name="Barry K."/>
            <person name="Grigoriev I.V."/>
            <person name="Stajich J.E."/>
            <person name="Kennedy P.G."/>
        </authorList>
    </citation>
    <scope>NUCLEOTIDE SEQUENCE</scope>
    <source>
        <strain evidence="1">MN1</strain>
    </source>
</reference>
<name>A0A9P7EAU3_9AGAM</name>
<dbReference type="GeneID" id="64626944"/>
<dbReference type="EMBL" id="JABBWG010000017">
    <property type="protein sequence ID" value="KAG1815987.1"/>
    <property type="molecule type" value="Genomic_DNA"/>
</dbReference>
<evidence type="ECO:0000313" key="1">
    <source>
        <dbReference type="EMBL" id="KAG1815987.1"/>
    </source>
</evidence>
<proteinExistence type="predicted"/>